<accession>A0A1E3PPJ0</accession>
<feature type="compositionally biased region" description="Acidic residues" evidence="1">
    <location>
        <begin position="148"/>
        <end position="160"/>
    </location>
</feature>
<keyword evidence="3" id="KW-1185">Reference proteome</keyword>
<dbReference type="EMBL" id="KV454407">
    <property type="protein sequence ID" value="ODQ67331.1"/>
    <property type="molecule type" value="Genomic_DNA"/>
</dbReference>
<reference evidence="2 3" key="1">
    <citation type="journal article" date="2016" name="Proc. Natl. Acad. Sci. U.S.A.">
        <title>Comparative genomics of biotechnologically important yeasts.</title>
        <authorList>
            <person name="Riley R."/>
            <person name="Haridas S."/>
            <person name="Wolfe K.H."/>
            <person name="Lopes M.R."/>
            <person name="Hittinger C.T."/>
            <person name="Goeker M."/>
            <person name="Salamov A.A."/>
            <person name="Wisecaver J.H."/>
            <person name="Long T.M."/>
            <person name="Calvey C.H."/>
            <person name="Aerts A.L."/>
            <person name="Barry K.W."/>
            <person name="Choi C."/>
            <person name="Clum A."/>
            <person name="Coughlan A.Y."/>
            <person name="Deshpande S."/>
            <person name="Douglass A.P."/>
            <person name="Hanson S.J."/>
            <person name="Klenk H.-P."/>
            <person name="LaButti K.M."/>
            <person name="Lapidus A."/>
            <person name="Lindquist E.A."/>
            <person name="Lipzen A.M."/>
            <person name="Meier-Kolthoff J.P."/>
            <person name="Ohm R.A."/>
            <person name="Otillar R.P."/>
            <person name="Pangilinan J.L."/>
            <person name="Peng Y."/>
            <person name="Rokas A."/>
            <person name="Rosa C.A."/>
            <person name="Scheuner C."/>
            <person name="Sibirny A.A."/>
            <person name="Slot J.C."/>
            <person name="Stielow J.B."/>
            <person name="Sun H."/>
            <person name="Kurtzman C.P."/>
            <person name="Blackwell M."/>
            <person name="Grigoriev I.V."/>
            <person name="Jeffries T.W."/>
        </authorList>
    </citation>
    <scope>NUCLEOTIDE SEQUENCE [LARGE SCALE GENOMIC DNA]</scope>
    <source>
        <strain evidence="2 3">DSM 6958</strain>
    </source>
</reference>
<feature type="compositionally biased region" description="Polar residues" evidence="1">
    <location>
        <begin position="129"/>
        <end position="146"/>
    </location>
</feature>
<dbReference type="AlphaFoldDB" id="A0A1E3PPJ0"/>
<dbReference type="Proteomes" id="UP000095009">
    <property type="component" value="Unassembled WGS sequence"/>
</dbReference>
<protein>
    <submittedName>
        <fullName evidence="2">Uncharacterized protein</fullName>
    </submittedName>
</protein>
<evidence type="ECO:0000256" key="1">
    <source>
        <dbReference type="SAM" id="MobiDB-lite"/>
    </source>
</evidence>
<gene>
    <name evidence="2" type="ORF">NADFUDRAFT_45461</name>
</gene>
<feature type="compositionally biased region" description="Basic and acidic residues" evidence="1">
    <location>
        <begin position="47"/>
        <end position="65"/>
    </location>
</feature>
<evidence type="ECO:0000313" key="2">
    <source>
        <dbReference type="EMBL" id="ODQ67331.1"/>
    </source>
</evidence>
<feature type="region of interest" description="Disordered" evidence="1">
    <location>
        <begin position="121"/>
        <end position="173"/>
    </location>
</feature>
<name>A0A1E3PPJ0_9ASCO</name>
<feature type="region of interest" description="Disordered" evidence="1">
    <location>
        <begin position="45"/>
        <end position="65"/>
    </location>
</feature>
<proteinExistence type="predicted"/>
<evidence type="ECO:0000313" key="3">
    <source>
        <dbReference type="Proteomes" id="UP000095009"/>
    </source>
</evidence>
<sequence>MQKYSVELLVGLQDSPLSVKPESLDATVIEDSIKQATTSVFHVPQKTPRDKYQRSARREYQEEVKDTTVTIPDDLEDSDAVDVNLNEFANRLLKQKGVNKKVMQKNADSFAPKFALALNGGQKTRRMSRGQTSFSNAPALASTVTDSAVEEPETVEEDDGWAVVGSKPKKAGW</sequence>
<organism evidence="2 3">
    <name type="scientific">Nadsonia fulvescens var. elongata DSM 6958</name>
    <dbReference type="NCBI Taxonomy" id="857566"/>
    <lineage>
        <taxon>Eukaryota</taxon>
        <taxon>Fungi</taxon>
        <taxon>Dikarya</taxon>
        <taxon>Ascomycota</taxon>
        <taxon>Saccharomycotina</taxon>
        <taxon>Dipodascomycetes</taxon>
        <taxon>Dipodascales</taxon>
        <taxon>Dipodascales incertae sedis</taxon>
        <taxon>Nadsonia</taxon>
    </lineage>
</organism>